<dbReference type="GO" id="GO:0008017">
    <property type="term" value="F:microtubule binding"/>
    <property type="evidence" value="ECO:0007669"/>
    <property type="project" value="TreeGrafter"/>
</dbReference>
<organism evidence="3 4">
    <name type="scientific">Neocallimastix californiae</name>
    <dbReference type="NCBI Taxonomy" id="1754190"/>
    <lineage>
        <taxon>Eukaryota</taxon>
        <taxon>Fungi</taxon>
        <taxon>Fungi incertae sedis</taxon>
        <taxon>Chytridiomycota</taxon>
        <taxon>Chytridiomycota incertae sedis</taxon>
        <taxon>Neocallimastigomycetes</taxon>
        <taxon>Neocallimastigales</taxon>
        <taxon>Neocallimastigaceae</taxon>
        <taxon>Neocallimastix</taxon>
    </lineage>
</organism>
<keyword evidence="4" id="KW-1185">Reference proteome</keyword>
<sequence>MASSVRFPRELLKWLQSLNITSSIKNVKFDFGNGYVVAEILNRYYPSDVRLNSFDTGQSKNCRKENWQLLKRMFNKFNIPVAESDINELVSTRMNSGETAARIISTLYSFFLKKNIKPLKSSSNLNLKKKNSSNVDVEDNIQIENNKEALKLMLIENQKSDESRDRKEDIITNINIYLLEYIFNIFGYKGQKKIFDKSFLDINNLSTIFLDMIDKAQNDKIQKSIEEFKSSQNKFIDLIIHSNRDDIIFLIQLFTHILSTKNINKKSFKVSVIIIHIIFSAIKKSIGIEGIKLLYNSNSYDEVLNGMTLEKIPFFSGCIESIANGAPIEEKQTQEIYDKIKQSLYKKNINFELAFIATISVIDPLHAYFHINSIFSFLNSNNNDIIDYSAILHYLSVLIPTTSTDFIIPLLRKFNVLKSNVQKKLEQLYSIKDLDANDNENVCNGLIRSWIRFLIVIIEVLADATTLNVKINTNQSTKKNKNINNTNENQKSSNQNNSNLPSLTNSNMTIDISNPSLSSSFTVSSNDASCFANQKYNNKTFIQKKKNVNSNNLSSIELPNGEIIEIPPSLEDVNLDEIYSPIVFCQEMVNEALNEIIELLPKLNDNNLKLALFLLAPNLTVYTNLSEEFVKNSLRIPLNELQEIIPINSDPNKIISFNINWQVPYFNSIEKIACFTVDDDWRFCYCMGFINLMKGNEKKYYYEYLEYFIRNSNHSMPIIMENVLVAIANDPSQLIYGLSVLEHLTFTDDHLLKLLTTVLYIFEYGPNENCVILKKWLNYKNTEEEKIHMNKIKKWINNEVNKMLN</sequence>
<protein>
    <recommendedName>
        <fullName evidence="2">Calponin-homology (CH) domain-containing protein</fullName>
    </recommendedName>
</protein>
<dbReference type="AlphaFoldDB" id="A0A1Y2AVG0"/>
<dbReference type="InterPro" id="IPR052111">
    <property type="entry name" value="Spermatogenesis_Ciliary_MAP"/>
</dbReference>
<dbReference type="Pfam" id="PF06294">
    <property type="entry name" value="CH_2"/>
    <property type="match status" value="1"/>
</dbReference>
<accession>A0A1Y2AVG0</accession>
<comment type="caution">
    <text evidence="3">The sequence shown here is derived from an EMBL/GenBank/DDBJ whole genome shotgun (WGS) entry which is preliminary data.</text>
</comment>
<evidence type="ECO:0000313" key="4">
    <source>
        <dbReference type="Proteomes" id="UP000193920"/>
    </source>
</evidence>
<dbReference type="PANTHER" id="PTHR12509:SF8">
    <property type="entry name" value="SPERMATOGENESIS-ASSOCIATED PROTEIN 4"/>
    <property type="match status" value="1"/>
</dbReference>
<reference evidence="3 4" key="1">
    <citation type="submission" date="2016-08" db="EMBL/GenBank/DDBJ databases">
        <title>A Parts List for Fungal Cellulosomes Revealed by Comparative Genomics.</title>
        <authorList>
            <consortium name="DOE Joint Genome Institute"/>
            <person name="Haitjema C.H."/>
            <person name="Gilmore S.P."/>
            <person name="Henske J.K."/>
            <person name="Solomon K.V."/>
            <person name="De Groot R."/>
            <person name="Kuo A."/>
            <person name="Mondo S.J."/>
            <person name="Salamov A.A."/>
            <person name="Labutti K."/>
            <person name="Zhao Z."/>
            <person name="Chiniquy J."/>
            <person name="Barry K."/>
            <person name="Brewer H.M."/>
            <person name="Purvine S.O."/>
            <person name="Wright A.T."/>
            <person name="Boxma B."/>
            <person name="Van Alen T."/>
            <person name="Hackstein J.H."/>
            <person name="Baker S.E."/>
            <person name="Grigoriev I.V."/>
            <person name="O'Malley M.A."/>
        </authorList>
    </citation>
    <scope>NUCLEOTIDE SEQUENCE [LARGE SCALE GENOMIC DNA]</scope>
    <source>
        <strain evidence="3 4">G1</strain>
    </source>
</reference>
<dbReference type="GO" id="GO:0005930">
    <property type="term" value="C:axoneme"/>
    <property type="evidence" value="ECO:0007669"/>
    <property type="project" value="TreeGrafter"/>
</dbReference>
<feature type="region of interest" description="Disordered" evidence="1">
    <location>
        <begin position="477"/>
        <end position="505"/>
    </location>
</feature>
<name>A0A1Y2AVG0_9FUNG</name>
<evidence type="ECO:0000256" key="1">
    <source>
        <dbReference type="SAM" id="MobiDB-lite"/>
    </source>
</evidence>
<dbReference type="Proteomes" id="UP000193920">
    <property type="component" value="Unassembled WGS sequence"/>
</dbReference>
<dbReference type="EMBL" id="MCOG01000207">
    <property type="protein sequence ID" value="ORY25905.1"/>
    <property type="molecule type" value="Genomic_DNA"/>
</dbReference>
<dbReference type="PANTHER" id="PTHR12509">
    <property type="entry name" value="SPERMATOGENESIS-ASSOCIATED 4-RELATED"/>
    <property type="match status" value="1"/>
</dbReference>
<dbReference type="OrthoDB" id="62528at2759"/>
<proteinExistence type="predicted"/>
<dbReference type="GO" id="GO:0051493">
    <property type="term" value="P:regulation of cytoskeleton organization"/>
    <property type="evidence" value="ECO:0007669"/>
    <property type="project" value="TreeGrafter"/>
</dbReference>
<feature type="domain" description="Calponin-homology (CH)" evidence="2">
    <location>
        <begin position="5"/>
        <end position="112"/>
    </location>
</feature>
<dbReference type="Gene3D" id="1.10.418.10">
    <property type="entry name" value="Calponin-like domain"/>
    <property type="match status" value="1"/>
</dbReference>
<evidence type="ECO:0000259" key="2">
    <source>
        <dbReference type="PROSITE" id="PS50021"/>
    </source>
</evidence>
<dbReference type="InterPro" id="IPR010441">
    <property type="entry name" value="CH_2"/>
</dbReference>
<dbReference type="SUPFAM" id="SSF47576">
    <property type="entry name" value="Calponin-homology domain, CH-domain"/>
    <property type="match status" value="1"/>
</dbReference>
<gene>
    <name evidence="3" type="ORF">LY90DRAFT_706223</name>
</gene>
<dbReference type="STRING" id="1754190.A0A1Y2AVG0"/>
<dbReference type="InterPro" id="IPR036872">
    <property type="entry name" value="CH_dom_sf"/>
</dbReference>
<dbReference type="PROSITE" id="PS50021">
    <property type="entry name" value="CH"/>
    <property type="match status" value="1"/>
</dbReference>
<dbReference type="InterPro" id="IPR001715">
    <property type="entry name" value="CH_dom"/>
</dbReference>
<evidence type="ECO:0000313" key="3">
    <source>
        <dbReference type="EMBL" id="ORY25905.1"/>
    </source>
</evidence>